<sequence>MRTMPEHSRGSVPDRRSARREAIRNYHPDVGGSADALNRALERVDRDFASPIGVGVRRTLRGTMRQIAKPARTQYTRLRARFPGAKTYTEI</sequence>
<reference evidence="1 2" key="1">
    <citation type="submission" date="2017-07" db="EMBL/GenBank/DDBJ databases">
        <title>Draft sequence of Rhodococcus enclensis 23b-28.</title>
        <authorList>
            <person name="Besaury L."/>
            <person name="Sancelme M."/>
            <person name="Amato P."/>
            <person name="Lallement A."/>
            <person name="Delort A.-M."/>
        </authorList>
    </citation>
    <scope>NUCLEOTIDE SEQUENCE [LARGE SCALE GENOMIC DNA]</scope>
    <source>
        <strain evidence="1 2">23b-28</strain>
    </source>
</reference>
<comment type="caution">
    <text evidence="1">The sequence shown here is derived from an EMBL/GenBank/DDBJ whole genome shotgun (WGS) entry which is preliminary data.</text>
</comment>
<dbReference type="AlphaFoldDB" id="A0A2A5J362"/>
<name>A0A2A5J362_RHOSG</name>
<organism evidence="1 2">
    <name type="scientific">Rhodococcus qingshengii</name>
    <dbReference type="NCBI Taxonomy" id="334542"/>
    <lineage>
        <taxon>Bacteria</taxon>
        <taxon>Bacillati</taxon>
        <taxon>Actinomycetota</taxon>
        <taxon>Actinomycetes</taxon>
        <taxon>Mycobacteriales</taxon>
        <taxon>Nocardiaceae</taxon>
        <taxon>Rhodococcus</taxon>
        <taxon>Rhodococcus erythropolis group</taxon>
    </lineage>
</organism>
<dbReference type="EMBL" id="NOVD01000039">
    <property type="protein sequence ID" value="PCK24010.1"/>
    <property type="molecule type" value="Genomic_DNA"/>
</dbReference>
<accession>A0A2A5J362</accession>
<evidence type="ECO:0000313" key="1">
    <source>
        <dbReference type="EMBL" id="PCK24010.1"/>
    </source>
</evidence>
<protein>
    <submittedName>
        <fullName evidence="1">Uncharacterized protein</fullName>
    </submittedName>
</protein>
<evidence type="ECO:0000313" key="2">
    <source>
        <dbReference type="Proteomes" id="UP000230886"/>
    </source>
</evidence>
<gene>
    <name evidence="1" type="ORF">CHR55_28035</name>
</gene>
<proteinExistence type="predicted"/>
<dbReference type="Proteomes" id="UP000230886">
    <property type="component" value="Unassembled WGS sequence"/>
</dbReference>